<dbReference type="Proteomes" id="UP001595457">
    <property type="component" value="Unassembled WGS sequence"/>
</dbReference>
<accession>A0ABV7AYV9</accession>
<evidence type="ECO:0000313" key="2">
    <source>
        <dbReference type="EMBL" id="MFC2974570.1"/>
    </source>
</evidence>
<keyword evidence="3" id="KW-1185">Reference proteome</keyword>
<name>A0ABV7AYV9_9GAMM</name>
<dbReference type="PROSITE" id="PS51257">
    <property type="entry name" value="PROKAR_LIPOPROTEIN"/>
    <property type="match status" value="1"/>
</dbReference>
<dbReference type="RefSeq" id="WP_377816817.1">
    <property type="nucleotide sequence ID" value="NZ_JBHRSJ010000035.1"/>
</dbReference>
<gene>
    <name evidence="2" type="ORF">ACFOJE_20450</name>
</gene>
<proteinExistence type="predicted"/>
<organism evidence="2 3">
    <name type="scientific">Azotobacter bryophylli</name>
    <dbReference type="NCBI Taxonomy" id="1986537"/>
    <lineage>
        <taxon>Bacteria</taxon>
        <taxon>Pseudomonadati</taxon>
        <taxon>Pseudomonadota</taxon>
        <taxon>Gammaproteobacteria</taxon>
        <taxon>Pseudomonadales</taxon>
        <taxon>Pseudomonadaceae</taxon>
        <taxon>Azotobacter</taxon>
    </lineage>
</organism>
<evidence type="ECO:0000313" key="3">
    <source>
        <dbReference type="Proteomes" id="UP001595457"/>
    </source>
</evidence>
<comment type="caution">
    <text evidence="2">The sequence shown here is derived from an EMBL/GenBank/DDBJ whole genome shotgun (WGS) entry which is preliminary data.</text>
</comment>
<evidence type="ECO:0000256" key="1">
    <source>
        <dbReference type="SAM" id="SignalP"/>
    </source>
</evidence>
<reference evidence="3" key="1">
    <citation type="journal article" date="2019" name="Int. J. Syst. Evol. Microbiol.">
        <title>The Global Catalogue of Microorganisms (GCM) 10K type strain sequencing project: providing services to taxonomists for standard genome sequencing and annotation.</title>
        <authorList>
            <consortium name="The Broad Institute Genomics Platform"/>
            <consortium name="The Broad Institute Genome Sequencing Center for Infectious Disease"/>
            <person name="Wu L."/>
            <person name="Ma J."/>
        </authorList>
    </citation>
    <scope>NUCLEOTIDE SEQUENCE [LARGE SCALE GENOMIC DNA]</scope>
    <source>
        <strain evidence="3">KCTC 62195</strain>
    </source>
</reference>
<evidence type="ECO:0008006" key="4">
    <source>
        <dbReference type="Google" id="ProtNLM"/>
    </source>
</evidence>
<feature type="signal peptide" evidence="1">
    <location>
        <begin position="1"/>
        <end position="23"/>
    </location>
</feature>
<sequence>MLYKAFRLLFATAVITLTGCASIVSDSKYQVEISSNPTGAKFEIANEDGEIVNRGVTPDHIMLDAGAGYFDGETYRIIYRKDGYEQKSTLLDSKVDGWYWGNLGFGGIIGMLFVDPLTGAMYKLPRAAHVNLQPSEPPQTAAVSVPSKSADESSRAKLLNELAADKSLSYDEYQRRYNIIMRQP</sequence>
<keyword evidence="1" id="KW-0732">Signal</keyword>
<dbReference type="EMBL" id="JBHRSJ010000035">
    <property type="protein sequence ID" value="MFC2974570.1"/>
    <property type="molecule type" value="Genomic_DNA"/>
</dbReference>
<protein>
    <recommendedName>
        <fullName evidence="4">PEGA domain-containing protein</fullName>
    </recommendedName>
</protein>
<feature type="chain" id="PRO_5045533936" description="PEGA domain-containing protein" evidence="1">
    <location>
        <begin position="24"/>
        <end position="184"/>
    </location>
</feature>